<comment type="cofactor">
    <cofactor evidence="1">
        <name>Ca(2+)</name>
        <dbReference type="ChEBI" id="CHEBI:29108"/>
    </cofactor>
</comment>
<gene>
    <name evidence="7" type="ORF">ACFORG_23695</name>
</gene>
<dbReference type="InterPro" id="IPR011049">
    <property type="entry name" value="Serralysin-like_metalloprot_C"/>
</dbReference>
<evidence type="ECO:0000256" key="5">
    <source>
        <dbReference type="SAM" id="MobiDB-lite"/>
    </source>
</evidence>
<evidence type="ECO:0000256" key="2">
    <source>
        <dbReference type="ARBA" id="ARBA00004613"/>
    </source>
</evidence>
<dbReference type="SUPFAM" id="SSF51120">
    <property type="entry name" value="beta-Roll"/>
    <property type="match status" value="1"/>
</dbReference>
<evidence type="ECO:0000256" key="4">
    <source>
        <dbReference type="ARBA" id="ARBA00022737"/>
    </source>
</evidence>
<dbReference type="PRINTS" id="PR00313">
    <property type="entry name" value="CABNDNGRPT"/>
</dbReference>
<keyword evidence="4" id="KW-0677">Repeat</keyword>
<dbReference type="Pfam" id="PF00353">
    <property type="entry name" value="HemolysinCabind"/>
    <property type="match status" value="1"/>
</dbReference>
<evidence type="ECO:0000256" key="1">
    <source>
        <dbReference type="ARBA" id="ARBA00001913"/>
    </source>
</evidence>
<evidence type="ECO:0000313" key="8">
    <source>
        <dbReference type="Proteomes" id="UP001595629"/>
    </source>
</evidence>
<organism evidence="7 8">
    <name type="scientific">Lutimaribacter marinistellae</name>
    <dbReference type="NCBI Taxonomy" id="1820329"/>
    <lineage>
        <taxon>Bacteria</taxon>
        <taxon>Pseudomonadati</taxon>
        <taxon>Pseudomonadota</taxon>
        <taxon>Alphaproteobacteria</taxon>
        <taxon>Rhodobacterales</taxon>
        <taxon>Roseobacteraceae</taxon>
        <taxon>Lutimaribacter</taxon>
    </lineage>
</organism>
<dbReference type="PROSITE" id="PS00330">
    <property type="entry name" value="HEMOLYSIN_CALCIUM"/>
    <property type="match status" value="1"/>
</dbReference>
<feature type="region of interest" description="Disordered" evidence="5">
    <location>
        <begin position="2143"/>
        <end position="2165"/>
    </location>
</feature>
<dbReference type="InterPro" id="IPR018511">
    <property type="entry name" value="Hemolysin-typ_Ca-bd_CS"/>
</dbReference>
<accession>A0ABV7TNJ5</accession>
<evidence type="ECO:0000259" key="6">
    <source>
        <dbReference type="Pfam" id="PF08548"/>
    </source>
</evidence>
<dbReference type="RefSeq" id="WP_386738092.1">
    <property type="nucleotide sequence ID" value="NZ_JBHRXI010000051.1"/>
</dbReference>
<feature type="compositionally biased region" description="Acidic residues" evidence="5">
    <location>
        <begin position="777"/>
        <end position="790"/>
    </location>
</feature>
<dbReference type="InterPro" id="IPR013858">
    <property type="entry name" value="Peptidase_M10B_C"/>
</dbReference>
<comment type="caution">
    <text evidence="7">The sequence shown here is derived from an EMBL/GenBank/DDBJ whole genome shotgun (WGS) entry which is preliminary data.</text>
</comment>
<feature type="region of interest" description="Disordered" evidence="5">
    <location>
        <begin position="770"/>
        <end position="790"/>
    </location>
</feature>
<sequence>MAATDADGSENATVVEIEFTDLPDGTQFSTGSYNPAAGRWSGTMTEANGLVLDLPADYSGTFRNTITAISPEGRVDTDQVVEIAPTGDIVFNIDELTANETDLPVPLRPSSAWQVSIDDLDANLPLETITTVGLSLDGLPPGMTILGVPAGSVTYDPVTGGSLVFSGTQAQYQALTLVFPRDYSTESPDTDGLTINGSLAATSTEDAAGQTTPVTLRITPEGDARIDTTGADTVPDETDAATQVVPSDLLAPDVTDRDGSEGLQSLVLTIRGLPAGSSEASLGITPPAGSTLGFAPDPANGSSTLTLTMDAESVVDVAAAYAGFALTLPADFSTANRSDLTDGNTALSLEFQLDIQTDEDQDPTSDTINDGTATATRTIDIDFEEDIELSAPALLTAQEDGGFTGQPAPGVDVDLEIEIDITDQDGSETADPTDPRFAATVGIRFFGLPVGTGVNEGALNGDSWAGTVSEAENLVLSLPGDYFGAFLHVVTVTTPEGAKSTLQAVRVEPTPDIIISGSVEVDETDDVLTVQLNQFYSVIIDPAETVLAASFEIDGLPLGTEFLDAAMNPVGTLTDNGDGTVDFVYAAPPDPLTPNDITAYLPRDYSTTSPLQTLMADFSVTTDQGTVSESLPFIVNEEGDIAVGDGAFALSETDAVLTFRPADQITPTATDIDGSETVDQVGVVFNALPPGSRFSTDGGATFQAAGATLDFLGTLADYNGLIIELPADYSTENPPTTLEGLVGAVTNEGGFDVGDLTVTIDAEGDVILNGPGQLDLSENDVPGDTDEDNTTSDPVEIVLFQALEPVSPDQDGSESIAQVDVTISGLPDGSTYSIDGGSSFVPVPSGSTFTLTALTNQEYQDLIFRVPDDYSTSSAITGSVTATTDEAILAGETDQNAFDGIETRDFQVTIASEQDVRITANDITVIEDLGVDIPLNLDAAVTDIDGSESITAISVAFAGLPAGDTVLTDGTVLNGPTDSWTGDLAALQQLGVRSFPQHFSGIVDIEVTIQTDEGVAAGTTRAFALNVTPVAEPTIVLAVDDSEVDVDEIGTDNYLVDEDGSFLLTIDAQTPDRDGSEELTEIVIADLPAGWVPDTNGAVDLALFEQGRNQISSANLSGTTLTITLNSNVTVFSGALRVTPLADDDRDVETIVSGDLTATVTAEDRAAGLPTDTAKVSDPVDVDVDAIVDGASFNTQNHRRTENTQDVRRLNLSITDLALDDVDGSEAFSSLDLTITVATESDMFDASDPSQLMLSVRNSGARNDVVITQTAGTADSVSYSVEPAPGTTTDEFSTAIEFLRLTVPQHFSGLLTVDGTANWNETTTGDVEIDTTDNFATQVFQLTEEVRPDAEAELFAGVFVNNVAFVERGSPRRVVERAVDSDVIDTSTMQVVESTDDGSGPGPITLFLRLDARTPDKDGSEQLETLIVENVPTAWIAPFESGGIINPDAFRGPTGVGPLPVPELAKLASSTYDPATGQITLTFAPDVTEFSGVLPLEPSLYEDYDIDRMNGDPFTSVGDFFGADLKFTLTTVDSSTVQTNRQTASVQVDVDVGPLNNFAVLINKPVGNEQVIDDAGGVFQFPITPVIRDTDGSETITAVVLRDVPAGLTVYAADPDNPTGPKIPALITDLNMPPGFNSWSLEASQFQTAELRGVPLHFAGDLPLTVDVVTTEFDGGGTRVTRLNEVFTVLPVVDGGNPNGNTTGPEDTAFKVDLRANVIDNPGNSPGSPEEVFGDIVISNVQPDSFGRTLRFFDGNPAASVGGTVPNEFLLDTRGALTLSQAQAGNLWVLPGQDSNETFHFDVTLSYRETIDPTQVTSRTSSVAIDVTGVADTPIITVQDPDPSNAPDGVRDNLIDDTFRPDEVVDGVANHDRVYGYVGLDTQIFELDARLTNLQLITGLYNAENPSFGSATPLSGTMTEITFSGSFDGSETIYYIITGVDPATTFSGGTPADTTGTSYFVTEAQLANLRFVPEDVSQVTYYDMTFNAIVVEDDFSYPSTTNIGDFLNLVDASAGGEVVSQDFTVVVLPGTGDGGSACTPEQDLPLPTLELIGSGDEDTEIALKLKITPQPPFYDSIEDLWNLPNGVTGDFGLAITLPPGSTISTDPPGGALFDPDTGLWVIDLATLGVDPNDPTQTQGTILFTPPEHESSPDNPFSTGETLGPDDPYDSLDTLEYQMILNNFTCGTTSSGSSTFNLTIVPVADGPRIVLAGGNSFDEDTNYDLGLTIEGIDGGERVTGNVVITISDTAAQALVDGSGNPITGTPVAGGLLRFEIAPTDLAGLSIVPVTHYSGPLELEIEATTEDINGDTKTNSLSRTIEVIPVADQPTFDFDTSVTDPDTGQPFVDLSGPVPVILAIEDVPFNLSQVLEAATPDQDGSETISIVLGPVPDYLEVSGPSGSGFIDNGDGTFTISETAFPQVTLKLAVEHARTPDSLDPSLPSEIPLQITVNTLELANSDEQSGTQSFILRVRPDADLPTLAAQITPASGVEDQSATFTLALSATTPDFHETMDFQLSQLPQGTVVLVGGAPVTVTNGVATIPGSSVPAVSRLAGWDPNGTVEIVAPPDFSGDLQIEVTAITTDSSVYFTDTQASPPQTLTAVIDPAPDLTFAILDPDVMLDETDAPLEYQPASDFDIQVTDTDGSETATITYTIAGVPAGTTYRVGSGGEVPVSGDLVWTGTNADFAQLTVTFPQDHATNGTPLDGSISVTTNEGGSDGGSFTIDIAGELDLDFTANTQPTAAPQTGTPITVDFNIAATVTDVQASPSETLETVLVRFDTPPPAGTVPSAGTISGNVLTLSRGSTSPADFALLVAALSITLPGTYAGVLTGDITVQTNHGDGAPVPFSIAVNDQPVITGPIDVVSVDPLFVIPFSDLLANASDPNGPLTIENVTIDDPSISVSVIGSDVFIATPVPYDGSATLSYEVVDSGPGPARSTATANLVIDTLQMESDGTVTNPDGTTRDLMTDETGDAASVDVAKGTAGNDAVIVDGTRPYQDIDGFEMLGGSDFVDLGGATTAFSVDLGAGDDIAIGGAGDDVLIGGAGADTLTGGAGQDMFSITDLSSTDTILDFEEPTGILNPTGVDQLDLTLTVTLAPGETLADHVGYSNSDGQLLIDGQVAAVVSDAGGAFADAVEVIFTNASGAQETAVI</sequence>
<proteinExistence type="predicted"/>
<dbReference type="InterPro" id="IPR001343">
    <property type="entry name" value="Hemolysn_Ca-bd"/>
</dbReference>
<dbReference type="Gene3D" id="2.150.10.10">
    <property type="entry name" value="Serralysin-like metalloprotease, C-terminal"/>
    <property type="match status" value="1"/>
</dbReference>
<evidence type="ECO:0000256" key="3">
    <source>
        <dbReference type="ARBA" id="ARBA00022525"/>
    </source>
</evidence>
<reference evidence="8" key="1">
    <citation type="journal article" date="2019" name="Int. J. Syst. Evol. Microbiol.">
        <title>The Global Catalogue of Microorganisms (GCM) 10K type strain sequencing project: providing services to taxonomists for standard genome sequencing and annotation.</title>
        <authorList>
            <consortium name="The Broad Institute Genomics Platform"/>
            <consortium name="The Broad Institute Genome Sequencing Center for Infectious Disease"/>
            <person name="Wu L."/>
            <person name="Ma J."/>
        </authorList>
    </citation>
    <scope>NUCLEOTIDE SEQUENCE [LARGE SCALE GENOMIC DNA]</scope>
    <source>
        <strain evidence="8">KCTC 42911</strain>
    </source>
</reference>
<comment type="subcellular location">
    <subcellularLocation>
        <location evidence="2">Secreted</location>
    </subcellularLocation>
</comment>
<dbReference type="Pfam" id="PF08548">
    <property type="entry name" value="Peptidase_M10_C"/>
    <property type="match status" value="1"/>
</dbReference>
<dbReference type="EMBL" id="JBHRXI010000051">
    <property type="protein sequence ID" value="MFC3616758.1"/>
    <property type="molecule type" value="Genomic_DNA"/>
</dbReference>
<protein>
    <submittedName>
        <fullName evidence="7">M10 family metallopeptidase C-terminal domain-containing protein</fullName>
    </submittedName>
</protein>
<evidence type="ECO:0000313" key="7">
    <source>
        <dbReference type="EMBL" id="MFC3616758.1"/>
    </source>
</evidence>
<name>A0ABV7TNJ5_9RHOB</name>
<dbReference type="Proteomes" id="UP001595629">
    <property type="component" value="Unassembled WGS sequence"/>
</dbReference>
<keyword evidence="8" id="KW-1185">Reference proteome</keyword>
<feature type="domain" description="Peptidase M10 serralysin C-terminal" evidence="6">
    <location>
        <begin position="2961"/>
        <end position="3075"/>
    </location>
</feature>
<keyword evidence="3" id="KW-0964">Secreted</keyword>